<evidence type="ECO:0000256" key="3">
    <source>
        <dbReference type="ARBA" id="ARBA00022692"/>
    </source>
</evidence>
<feature type="domain" description="P-type ATPase A" evidence="12">
    <location>
        <begin position="163"/>
        <end position="261"/>
    </location>
</feature>
<reference evidence="14" key="1">
    <citation type="submission" date="2016-10" db="EMBL/GenBank/DDBJ databases">
        <authorList>
            <person name="Varghese N."/>
            <person name="Submissions S."/>
        </authorList>
    </citation>
    <scope>NUCLEOTIDE SEQUENCE [LARGE SCALE GENOMIC DNA]</scope>
    <source>
        <strain evidence="14">DSM 18130</strain>
    </source>
</reference>
<keyword evidence="14" id="KW-1185">Reference proteome</keyword>
<dbReference type="PROSITE" id="PS00154">
    <property type="entry name" value="ATPASE_E1_E2"/>
    <property type="match status" value="1"/>
</dbReference>
<dbReference type="SUPFAM" id="SSF81653">
    <property type="entry name" value="Calcium ATPase, transduction domain A"/>
    <property type="match status" value="1"/>
</dbReference>
<evidence type="ECO:0000256" key="8">
    <source>
        <dbReference type="ARBA" id="ARBA00039097"/>
    </source>
</evidence>
<feature type="transmembrane region" description="Helical" evidence="10">
    <location>
        <begin position="639"/>
        <end position="657"/>
    </location>
</feature>
<feature type="transmembrane region" description="Helical" evidence="10">
    <location>
        <begin position="280"/>
        <end position="301"/>
    </location>
</feature>
<dbReference type="InterPro" id="IPR044492">
    <property type="entry name" value="P_typ_ATPase_HD_dom"/>
</dbReference>
<dbReference type="OrthoDB" id="9770315at2"/>
<keyword evidence="10" id="KW-0067">ATP-binding</keyword>
<dbReference type="InterPro" id="IPR018303">
    <property type="entry name" value="ATPase_P-typ_P_site"/>
</dbReference>
<dbReference type="SUPFAM" id="SSF81665">
    <property type="entry name" value="Calcium ATPase, transmembrane domain M"/>
    <property type="match status" value="1"/>
</dbReference>
<evidence type="ECO:0000256" key="11">
    <source>
        <dbReference type="SAM" id="MobiDB-lite"/>
    </source>
</evidence>
<feature type="compositionally biased region" description="Basic and acidic residues" evidence="11">
    <location>
        <begin position="26"/>
        <end position="41"/>
    </location>
</feature>
<dbReference type="Gene3D" id="2.70.150.10">
    <property type="entry name" value="Calcium-transporting ATPase, cytoplasmic transduction domain A"/>
    <property type="match status" value="1"/>
</dbReference>
<evidence type="ECO:0000256" key="6">
    <source>
        <dbReference type="ARBA" id="ARBA00022989"/>
    </source>
</evidence>
<dbReference type="NCBIfam" id="TIGR01494">
    <property type="entry name" value="ATPase_P-type"/>
    <property type="match status" value="1"/>
</dbReference>
<dbReference type="InterPro" id="IPR023214">
    <property type="entry name" value="HAD_sf"/>
</dbReference>
<feature type="transmembrane region" description="Helical" evidence="10">
    <location>
        <begin position="313"/>
        <end position="334"/>
    </location>
</feature>
<dbReference type="InterPro" id="IPR023298">
    <property type="entry name" value="ATPase_P-typ_TM_dom_sf"/>
</dbReference>
<dbReference type="RefSeq" id="WP_090985188.1">
    <property type="nucleotide sequence ID" value="NZ_FOJM01000012.1"/>
</dbReference>
<feature type="transmembrane region" description="Helical" evidence="10">
    <location>
        <begin position="611"/>
        <end position="633"/>
    </location>
</feature>
<dbReference type="GO" id="GO:0016463">
    <property type="term" value="F:P-type zinc transporter activity"/>
    <property type="evidence" value="ECO:0007669"/>
    <property type="project" value="UniProtKB-EC"/>
</dbReference>
<evidence type="ECO:0000256" key="4">
    <source>
        <dbReference type="ARBA" id="ARBA00022723"/>
    </source>
</evidence>
<keyword evidence="7 10" id="KW-0472">Membrane</keyword>
<dbReference type="Pfam" id="PF00122">
    <property type="entry name" value="E1-E2_ATPase"/>
    <property type="match status" value="1"/>
</dbReference>
<dbReference type="GO" id="GO:0015086">
    <property type="term" value="F:cadmium ion transmembrane transporter activity"/>
    <property type="evidence" value="ECO:0007669"/>
    <property type="project" value="TreeGrafter"/>
</dbReference>
<evidence type="ECO:0000313" key="14">
    <source>
        <dbReference type="Proteomes" id="UP000198836"/>
    </source>
</evidence>
<dbReference type="Pfam" id="PF00702">
    <property type="entry name" value="Hydrolase"/>
    <property type="match status" value="1"/>
</dbReference>
<dbReference type="SFLD" id="SFLDG00002">
    <property type="entry name" value="C1.7:_P-type_atpase_like"/>
    <property type="match status" value="1"/>
</dbReference>
<gene>
    <name evidence="13" type="ORF">SAMN04488511_11279</name>
</gene>
<dbReference type="STRING" id="332999.SAMN04488511_11279"/>
<protein>
    <recommendedName>
        <fullName evidence="8">P-type Zn(2+) transporter</fullName>
        <ecNumber evidence="8">7.2.2.12</ecNumber>
    </recommendedName>
</protein>
<dbReference type="SFLD" id="SFLDF00027">
    <property type="entry name" value="p-type_atpase"/>
    <property type="match status" value="1"/>
</dbReference>
<keyword evidence="4 10" id="KW-0479">Metal-binding</keyword>
<keyword evidence="10" id="KW-0547">Nucleotide-binding</keyword>
<sequence>MTHSHDNEDSCCSSKENAGSKHAHHDGHAHEEGDGHNHDHGGDPSAFKTYLPAIVTLVMLLVGIAFDNLFNLPAFQVIRPYWYIVAYLPVGVPVLREVWETFKAKDFFTEFSLMSIATIGAFAIGEYPEGVTVMLFYTIGELFQMAAVNRAKRNIKALLDVRAEVAHVFRNGKYEDVDPEKVEIGETIQIRAGEKTPLDGELINDKSSFNTAALTGESKPRTIVKGESVLAGMLNLEKVIEVKVTKAFADSALSRILEMVQNATTRKAKTELFIRKFAKIYTPIVFFLALALITLPILVLGSEYHFQTWLYRSLVFLVISCPCALVISIPLGYFGGIGAASANGILFKGSNFLDLITKLNTVVMDKTGTLTKGVFNVQKVESSIDEKDFLSLLTAVEAKSTHPIAKAIVAYAGQKEIHPAENIEEIAGMGLKGLVNGKEVLAGNAKLLEKYNIDFDPKITSIEESIVVVAIDQKYVGYVLIADEIKEDAADAIKQLHENGIKQVVMLSGDKTSIVRKVAESLGIDTYFGDLLPEDKVARLEEIKNDKSKVVAFVGDGINDTPVLALSDIGMAMGAMGSDAAIETADVVIQTDQPSKIATAVKIGKATKNVVIQNIILAFTVKAIVLILGAGGIATMWEAVFADVGVALLAILNAVRIQKMKFF</sequence>
<dbReference type="PRINTS" id="PR00119">
    <property type="entry name" value="CATATPASE"/>
</dbReference>
<comment type="subcellular location">
    <subcellularLocation>
        <location evidence="10">Cell membrane</location>
    </subcellularLocation>
    <subcellularLocation>
        <location evidence="1">Membrane</location>
    </subcellularLocation>
</comment>
<dbReference type="InterPro" id="IPR027256">
    <property type="entry name" value="P-typ_ATPase_IB"/>
</dbReference>
<dbReference type="PANTHER" id="PTHR48085:SF5">
    <property type="entry name" value="CADMIUM_ZINC-TRANSPORTING ATPASE HMA4-RELATED"/>
    <property type="match status" value="1"/>
</dbReference>
<evidence type="ECO:0000256" key="10">
    <source>
        <dbReference type="RuleBase" id="RU362081"/>
    </source>
</evidence>
<dbReference type="SFLD" id="SFLDS00003">
    <property type="entry name" value="Haloacid_Dehalogenase"/>
    <property type="match status" value="1"/>
</dbReference>
<feature type="transmembrane region" description="Helical" evidence="10">
    <location>
        <begin position="49"/>
        <end position="66"/>
    </location>
</feature>
<dbReference type="CDD" id="cd07548">
    <property type="entry name" value="P-type_ATPase-Cd_Zn_Co_like"/>
    <property type="match status" value="1"/>
</dbReference>
<keyword evidence="5" id="KW-1278">Translocase</keyword>
<evidence type="ECO:0000256" key="2">
    <source>
        <dbReference type="ARBA" id="ARBA00006024"/>
    </source>
</evidence>
<dbReference type="Proteomes" id="UP000198836">
    <property type="component" value="Unassembled WGS sequence"/>
</dbReference>
<feature type="region of interest" description="Disordered" evidence="11">
    <location>
        <begin position="1"/>
        <end position="41"/>
    </location>
</feature>
<dbReference type="GO" id="GO:0046872">
    <property type="term" value="F:metal ion binding"/>
    <property type="evidence" value="ECO:0007669"/>
    <property type="project" value="UniProtKB-KW"/>
</dbReference>
<accession>A0A1I0TP26</accession>
<comment type="similarity">
    <text evidence="2 10">Belongs to the cation transport ATPase (P-type) (TC 3.A.3) family. Type IB subfamily.</text>
</comment>
<dbReference type="EC" id="7.2.2.12" evidence="8"/>
<keyword evidence="3 10" id="KW-0812">Transmembrane</keyword>
<evidence type="ECO:0000256" key="7">
    <source>
        <dbReference type="ARBA" id="ARBA00023136"/>
    </source>
</evidence>
<dbReference type="EMBL" id="FOJM01000012">
    <property type="protein sequence ID" value="SFA53529.1"/>
    <property type="molecule type" value="Genomic_DNA"/>
</dbReference>
<evidence type="ECO:0000256" key="9">
    <source>
        <dbReference type="ARBA" id="ARBA00047308"/>
    </source>
</evidence>
<dbReference type="InterPro" id="IPR059000">
    <property type="entry name" value="ATPase_P-type_domA"/>
</dbReference>
<evidence type="ECO:0000256" key="5">
    <source>
        <dbReference type="ARBA" id="ARBA00022967"/>
    </source>
</evidence>
<dbReference type="GO" id="GO:0016887">
    <property type="term" value="F:ATP hydrolysis activity"/>
    <property type="evidence" value="ECO:0007669"/>
    <property type="project" value="InterPro"/>
</dbReference>
<dbReference type="InterPro" id="IPR008250">
    <property type="entry name" value="ATPase_P-typ_transduc_dom_A_sf"/>
</dbReference>
<organism evidence="13 14">
    <name type="scientific">Pedobacter suwonensis</name>
    <dbReference type="NCBI Taxonomy" id="332999"/>
    <lineage>
        <taxon>Bacteria</taxon>
        <taxon>Pseudomonadati</taxon>
        <taxon>Bacteroidota</taxon>
        <taxon>Sphingobacteriia</taxon>
        <taxon>Sphingobacteriales</taxon>
        <taxon>Sphingobacteriaceae</taxon>
        <taxon>Pedobacter</taxon>
    </lineage>
</organism>
<keyword evidence="10" id="KW-1003">Cell membrane</keyword>
<dbReference type="NCBIfam" id="TIGR01525">
    <property type="entry name" value="ATPase-IB_hvy"/>
    <property type="match status" value="1"/>
</dbReference>
<name>A0A1I0TP26_9SPHI</name>
<keyword evidence="6 10" id="KW-1133">Transmembrane helix</keyword>
<dbReference type="Gene3D" id="3.40.50.1000">
    <property type="entry name" value="HAD superfamily/HAD-like"/>
    <property type="match status" value="1"/>
</dbReference>
<dbReference type="SUPFAM" id="SSF56784">
    <property type="entry name" value="HAD-like"/>
    <property type="match status" value="1"/>
</dbReference>
<dbReference type="InterPro" id="IPR051014">
    <property type="entry name" value="Cation_Transport_ATPase_IB"/>
</dbReference>
<dbReference type="NCBIfam" id="TIGR01512">
    <property type="entry name" value="ATPase-IB2_Cd"/>
    <property type="match status" value="1"/>
</dbReference>
<feature type="transmembrane region" description="Helical" evidence="10">
    <location>
        <begin position="107"/>
        <end position="125"/>
    </location>
</feature>
<proteinExistence type="inferred from homology"/>
<dbReference type="InterPro" id="IPR023299">
    <property type="entry name" value="ATPase_P-typ_cyto_dom_N"/>
</dbReference>
<dbReference type="GO" id="GO:0005524">
    <property type="term" value="F:ATP binding"/>
    <property type="evidence" value="ECO:0007669"/>
    <property type="project" value="UniProtKB-UniRule"/>
</dbReference>
<comment type="catalytic activity">
    <reaction evidence="9">
        <text>Zn(2+)(in) + ATP + H2O = Zn(2+)(out) + ADP + phosphate + H(+)</text>
        <dbReference type="Rhea" id="RHEA:20621"/>
        <dbReference type="ChEBI" id="CHEBI:15377"/>
        <dbReference type="ChEBI" id="CHEBI:15378"/>
        <dbReference type="ChEBI" id="CHEBI:29105"/>
        <dbReference type="ChEBI" id="CHEBI:30616"/>
        <dbReference type="ChEBI" id="CHEBI:43474"/>
        <dbReference type="ChEBI" id="CHEBI:456216"/>
        <dbReference type="EC" id="7.2.2.12"/>
    </reaction>
</comment>
<feature type="transmembrane region" description="Helical" evidence="10">
    <location>
        <begin position="78"/>
        <end position="95"/>
    </location>
</feature>
<dbReference type="GO" id="GO:0005886">
    <property type="term" value="C:plasma membrane"/>
    <property type="evidence" value="ECO:0007669"/>
    <property type="project" value="UniProtKB-SubCell"/>
</dbReference>
<evidence type="ECO:0000313" key="13">
    <source>
        <dbReference type="EMBL" id="SFA53529.1"/>
    </source>
</evidence>
<dbReference type="Gene3D" id="3.40.1110.10">
    <property type="entry name" value="Calcium-transporting ATPase, cytoplasmic domain N"/>
    <property type="match status" value="1"/>
</dbReference>
<dbReference type="InterPro" id="IPR036412">
    <property type="entry name" value="HAD-like_sf"/>
</dbReference>
<dbReference type="InterPro" id="IPR001757">
    <property type="entry name" value="P_typ_ATPase"/>
</dbReference>
<evidence type="ECO:0000256" key="1">
    <source>
        <dbReference type="ARBA" id="ARBA00004370"/>
    </source>
</evidence>
<dbReference type="AlphaFoldDB" id="A0A1I0TP26"/>
<dbReference type="PANTHER" id="PTHR48085">
    <property type="entry name" value="CADMIUM/ZINC-TRANSPORTING ATPASE HMA2-RELATED"/>
    <property type="match status" value="1"/>
</dbReference>
<evidence type="ECO:0000259" key="12">
    <source>
        <dbReference type="Pfam" id="PF00122"/>
    </source>
</evidence>